<dbReference type="AlphaFoldDB" id="A0A2H9T9P4"/>
<dbReference type="GO" id="GO:0016787">
    <property type="term" value="F:hydrolase activity"/>
    <property type="evidence" value="ECO:0007669"/>
    <property type="project" value="UniProtKB-KW"/>
</dbReference>
<sequence>MLPKTGIGLSCKDWYSDICGVEMSMGSLTINFCYHCGSVMTRQIPASDNRMRDVCKSCGIIHYQNPTIITGCLPVFGDKILLCKRGIEPRKGFWTLPAGFMELGETIEEGAARETLEEAGAIVRIKSLYTLFDVAHAGQVSMFFLASMSSPEYQAGSESLEVALFREEDIPWDDLSFSTVSRTLRYYFHDREIRRYPLHRDRIMPLSLQAQENG</sequence>
<evidence type="ECO:0000256" key="3">
    <source>
        <dbReference type="ARBA" id="ARBA00022842"/>
    </source>
</evidence>
<dbReference type="InterPro" id="IPR029401">
    <property type="entry name" value="Nudix_N"/>
</dbReference>
<dbReference type="PANTHER" id="PTHR43222">
    <property type="entry name" value="NUDIX HYDROLASE 23"/>
    <property type="match status" value="1"/>
</dbReference>
<evidence type="ECO:0000256" key="1">
    <source>
        <dbReference type="ARBA" id="ARBA00001946"/>
    </source>
</evidence>
<dbReference type="SUPFAM" id="SSF55811">
    <property type="entry name" value="Nudix"/>
    <property type="match status" value="1"/>
</dbReference>
<evidence type="ECO:0000259" key="4">
    <source>
        <dbReference type="PROSITE" id="PS51462"/>
    </source>
</evidence>
<dbReference type="PROSITE" id="PS51462">
    <property type="entry name" value="NUDIX"/>
    <property type="match status" value="1"/>
</dbReference>
<dbReference type="Gene3D" id="3.90.79.10">
    <property type="entry name" value="Nucleoside Triphosphate Pyrophosphohydrolase"/>
    <property type="match status" value="1"/>
</dbReference>
<comment type="caution">
    <text evidence="5">The sequence shown here is derived from an EMBL/GenBank/DDBJ whole genome shotgun (WGS) entry which is preliminary data.</text>
</comment>
<dbReference type="PANTHER" id="PTHR43222:SF2">
    <property type="entry name" value="NUDIX HYDROLASE 23, CHLOROPLASTIC"/>
    <property type="match status" value="1"/>
</dbReference>
<dbReference type="InterPro" id="IPR020476">
    <property type="entry name" value="Nudix_hydrolase"/>
</dbReference>
<dbReference type="InterPro" id="IPR000086">
    <property type="entry name" value="NUDIX_hydrolase_dom"/>
</dbReference>
<keyword evidence="3" id="KW-0460">Magnesium</keyword>
<organism evidence="5">
    <name type="scientific">invertebrate metagenome</name>
    <dbReference type="NCBI Taxonomy" id="1711999"/>
    <lineage>
        <taxon>unclassified sequences</taxon>
        <taxon>metagenomes</taxon>
        <taxon>organismal metagenomes</taxon>
    </lineage>
</organism>
<gene>
    <name evidence="5" type="primary">nudC</name>
    <name evidence="5" type="ORF">CI610_01078</name>
</gene>
<dbReference type="EMBL" id="NSIT01000040">
    <property type="protein sequence ID" value="PJE79952.1"/>
    <property type="molecule type" value="Genomic_DNA"/>
</dbReference>
<proteinExistence type="predicted"/>
<dbReference type="Gene3D" id="2.20.70.10">
    <property type="match status" value="1"/>
</dbReference>
<reference evidence="5" key="1">
    <citation type="journal article" date="2017" name="Appl. Environ. Microbiol.">
        <title>Molecular characterization of an Endozoicomonas-like organism causing infection in king scallop Pecten maximus L.</title>
        <authorList>
            <person name="Cano I."/>
            <person name="van Aerle R."/>
            <person name="Ross S."/>
            <person name="Verner-Jeffreys D.W."/>
            <person name="Paley R.K."/>
            <person name="Rimmer G."/>
            <person name="Ryder D."/>
            <person name="Hooper P."/>
            <person name="Stone D."/>
            <person name="Feist S.W."/>
        </authorList>
    </citation>
    <scope>NUCLEOTIDE SEQUENCE</scope>
</reference>
<dbReference type="PROSITE" id="PS00893">
    <property type="entry name" value="NUDIX_BOX"/>
    <property type="match status" value="1"/>
</dbReference>
<dbReference type="InterPro" id="IPR020084">
    <property type="entry name" value="NUDIX_hydrolase_CS"/>
</dbReference>
<keyword evidence="2 5" id="KW-0378">Hydrolase</keyword>
<dbReference type="Pfam" id="PF00293">
    <property type="entry name" value="NUDIX"/>
    <property type="match status" value="1"/>
</dbReference>
<dbReference type="Pfam" id="PF14803">
    <property type="entry name" value="Zn_ribbon_Nudix"/>
    <property type="match status" value="1"/>
</dbReference>
<accession>A0A2H9T9P4</accession>
<protein>
    <submittedName>
        <fullName evidence="5">NADH pyrophosphatase</fullName>
        <ecNumber evidence="5">3.6.1.22</ecNumber>
    </submittedName>
</protein>
<name>A0A2H9T9P4_9ZZZZ</name>
<dbReference type="EC" id="3.6.1.22" evidence="5"/>
<feature type="domain" description="Nudix hydrolase" evidence="4">
    <location>
        <begin position="51"/>
        <end position="188"/>
    </location>
</feature>
<comment type="cofactor">
    <cofactor evidence="1">
        <name>Mg(2+)</name>
        <dbReference type="ChEBI" id="CHEBI:18420"/>
    </cofactor>
</comment>
<evidence type="ECO:0000256" key="2">
    <source>
        <dbReference type="ARBA" id="ARBA00022801"/>
    </source>
</evidence>
<evidence type="ECO:0000313" key="5">
    <source>
        <dbReference type="EMBL" id="PJE79952.1"/>
    </source>
</evidence>
<dbReference type="CDD" id="cd04511">
    <property type="entry name" value="NUDIX_Hydrolase"/>
    <property type="match status" value="1"/>
</dbReference>
<dbReference type="InterPro" id="IPR015797">
    <property type="entry name" value="NUDIX_hydrolase-like_dom_sf"/>
</dbReference>
<dbReference type="PRINTS" id="PR00502">
    <property type="entry name" value="NUDIXFAMILY"/>
</dbReference>